<comment type="similarity">
    <text evidence="2">In the N-terminal section; belongs to the leguminous lectin family.</text>
</comment>
<dbReference type="CDD" id="cd14066">
    <property type="entry name" value="STKc_IRAK"/>
    <property type="match status" value="1"/>
</dbReference>
<feature type="binding site" evidence="18">
    <location>
        <position position="388"/>
    </location>
    <ligand>
        <name>ATP</name>
        <dbReference type="ChEBI" id="CHEBI:30616"/>
    </ligand>
</feature>
<dbReference type="EMBL" id="JBCNJP010000008">
    <property type="protein sequence ID" value="KAK9073975.1"/>
    <property type="molecule type" value="Genomic_DNA"/>
</dbReference>
<dbReference type="Proteomes" id="UP001408789">
    <property type="component" value="Unassembled WGS sequence"/>
</dbReference>
<dbReference type="PROSITE" id="PS00307">
    <property type="entry name" value="LECTIN_LEGUME_BETA"/>
    <property type="match status" value="1"/>
</dbReference>
<dbReference type="FunFam" id="1.10.510.10:FF:000240">
    <property type="entry name" value="Lectin-domain containing receptor kinase A4.3"/>
    <property type="match status" value="1"/>
</dbReference>
<dbReference type="Pfam" id="PF00069">
    <property type="entry name" value="Pkinase"/>
    <property type="match status" value="1"/>
</dbReference>
<feature type="domain" description="Protein kinase" evidence="22">
    <location>
        <begin position="359"/>
        <end position="637"/>
    </location>
</feature>
<organism evidence="23 24">
    <name type="scientific">Deinandra increscens subsp. villosa</name>
    <dbReference type="NCBI Taxonomy" id="3103831"/>
    <lineage>
        <taxon>Eukaryota</taxon>
        <taxon>Viridiplantae</taxon>
        <taxon>Streptophyta</taxon>
        <taxon>Embryophyta</taxon>
        <taxon>Tracheophyta</taxon>
        <taxon>Spermatophyta</taxon>
        <taxon>Magnoliopsida</taxon>
        <taxon>eudicotyledons</taxon>
        <taxon>Gunneridae</taxon>
        <taxon>Pentapetalae</taxon>
        <taxon>asterids</taxon>
        <taxon>campanulids</taxon>
        <taxon>Asterales</taxon>
        <taxon>Asteraceae</taxon>
        <taxon>Asteroideae</taxon>
        <taxon>Heliantheae alliance</taxon>
        <taxon>Madieae</taxon>
        <taxon>Madiinae</taxon>
        <taxon>Deinandra</taxon>
    </lineage>
</organism>
<keyword evidence="11 18" id="KW-0547">Nucleotide-binding</keyword>
<dbReference type="Gene3D" id="3.30.200.20">
    <property type="entry name" value="Phosphorylase Kinase, domain 1"/>
    <property type="match status" value="1"/>
</dbReference>
<comment type="similarity">
    <text evidence="3">In the C-terminal section; belongs to the protein kinase superfamily. Ser/Thr protein kinase family.</text>
</comment>
<evidence type="ECO:0000313" key="23">
    <source>
        <dbReference type="EMBL" id="KAK9073975.1"/>
    </source>
</evidence>
<dbReference type="GO" id="GO:0005524">
    <property type="term" value="F:ATP binding"/>
    <property type="evidence" value="ECO:0007669"/>
    <property type="project" value="UniProtKB-UniRule"/>
</dbReference>
<evidence type="ECO:0000256" key="20">
    <source>
        <dbReference type="SAM" id="Phobius"/>
    </source>
</evidence>
<keyword evidence="5" id="KW-1003">Cell membrane</keyword>
<dbReference type="PROSITE" id="PS50011">
    <property type="entry name" value="PROTEIN_KINASE_DOM"/>
    <property type="match status" value="1"/>
</dbReference>
<dbReference type="EC" id="2.7.11.1" evidence="4"/>
<keyword evidence="10" id="KW-0430">Lectin</keyword>
<reference evidence="23 24" key="1">
    <citation type="submission" date="2024-04" db="EMBL/GenBank/DDBJ databases">
        <title>The reference genome of an endangered Asteraceae, Deinandra increscens subsp. villosa, native to the Central Coast of California.</title>
        <authorList>
            <person name="Guilliams M."/>
            <person name="Hasenstab-Lehman K."/>
            <person name="Meyer R."/>
            <person name="Mcevoy S."/>
        </authorList>
    </citation>
    <scope>NUCLEOTIDE SEQUENCE [LARGE SCALE GENOMIC DNA]</scope>
    <source>
        <tissue evidence="23">Leaf</tissue>
    </source>
</reference>
<evidence type="ECO:0000256" key="13">
    <source>
        <dbReference type="ARBA" id="ARBA00022840"/>
    </source>
</evidence>
<evidence type="ECO:0000256" key="1">
    <source>
        <dbReference type="ARBA" id="ARBA00004251"/>
    </source>
</evidence>
<dbReference type="GO" id="GO:0002229">
    <property type="term" value="P:defense response to oomycetes"/>
    <property type="evidence" value="ECO:0007669"/>
    <property type="project" value="UniProtKB-ARBA"/>
</dbReference>
<keyword evidence="13 18" id="KW-0067">ATP-binding</keyword>
<evidence type="ECO:0000256" key="11">
    <source>
        <dbReference type="ARBA" id="ARBA00022741"/>
    </source>
</evidence>
<evidence type="ECO:0000256" key="15">
    <source>
        <dbReference type="ARBA" id="ARBA00023136"/>
    </source>
</evidence>
<evidence type="ECO:0000256" key="7">
    <source>
        <dbReference type="ARBA" id="ARBA00022679"/>
    </source>
</evidence>
<keyword evidence="12" id="KW-0418">Kinase</keyword>
<dbReference type="SUPFAM" id="SSF49899">
    <property type="entry name" value="Concanavalin A-like lectins/glucanases"/>
    <property type="match status" value="1"/>
</dbReference>
<dbReference type="PROSITE" id="PS00107">
    <property type="entry name" value="PROTEIN_KINASE_ATP"/>
    <property type="match status" value="1"/>
</dbReference>
<protein>
    <recommendedName>
        <fullName evidence="4">non-specific serine/threonine protein kinase</fullName>
        <ecNumber evidence="4">2.7.11.1</ecNumber>
    </recommendedName>
</protein>
<dbReference type="FunFam" id="3.30.200.20:FF:000168">
    <property type="entry name" value="L-type lectin-domain containing receptor kinase IX.1"/>
    <property type="match status" value="1"/>
</dbReference>
<keyword evidence="8 20" id="KW-0812">Transmembrane</keyword>
<keyword evidence="17" id="KW-0325">Glycoprotein</keyword>
<dbReference type="InterPro" id="IPR011009">
    <property type="entry name" value="Kinase-like_dom_sf"/>
</dbReference>
<dbReference type="InterPro" id="IPR000719">
    <property type="entry name" value="Prot_kinase_dom"/>
</dbReference>
<evidence type="ECO:0000256" key="21">
    <source>
        <dbReference type="SAM" id="SignalP"/>
    </source>
</evidence>
<accession>A0AAP0DF17</accession>
<keyword evidence="9 21" id="KW-0732">Signal</keyword>
<evidence type="ECO:0000256" key="19">
    <source>
        <dbReference type="SAM" id="MobiDB-lite"/>
    </source>
</evidence>
<keyword evidence="14 20" id="KW-1133">Transmembrane helix</keyword>
<keyword evidence="16" id="KW-0675">Receptor</keyword>
<comment type="caution">
    <text evidence="23">The sequence shown here is derived from an EMBL/GenBank/DDBJ whole genome shotgun (WGS) entry which is preliminary data.</text>
</comment>
<dbReference type="InterPro" id="IPR001220">
    <property type="entry name" value="Legume_lectin_dom"/>
</dbReference>
<evidence type="ECO:0000256" key="4">
    <source>
        <dbReference type="ARBA" id="ARBA00012513"/>
    </source>
</evidence>
<dbReference type="Gene3D" id="2.60.120.200">
    <property type="match status" value="1"/>
</dbReference>
<dbReference type="SUPFAM" id="SSF56112">
    <property type="entry name" value="Protein kinase-like (PK-like)"/>
    <property type="match status" value="1"/>
</dbReference>
<dbReference type="GO" id="GO:0005886">
    <property type="term" value="C:plasma membrane"/>
    <property type="evidence" value="ECO:0007669"/>
    <property type="project" value="UniProtKB-SubCell"/>
</dbReference>
<dbReference type="SMART" id="SM00220">
    <property type="entry name" value="S_TKc"/>
    <property type="match status" value="1"/>
</dbReference>
<evidence type="ECO:0000259" key="22">
    <source>
        <dbReference type="PROSITE" id="PS50011"/>
    </source>
</evidence>
<evidence type="ECO:0000256" key="2">
    <source>
        <dbReference type="ARBA" id="ARBA00008536"/>
    </source>
</evidence>
<evidence type="ECO:0000313" key="24">
    <source>
        <dbReference type="Proteomes" id="UP001408789"/>
    </source>
</evidence>
<comment type="subcellular location">
    <subcellularLocation>
        <location evidence="1">Cell membrane</location>
        <topology evidence="1">Single-pass type I membrane protein</topology>
    </subcellularLocation>
</comment>
<evidence type="ECO:0000256" key="9">
    <source>
        <dbReference type="ARBA" id="ARBA00022729"/>
    </source>
</evidence>
<evidence type="ECO:0000256" key="3">
    <source>
        <dbReference type="ARBA" id="ARBA00010217"/>
    </source>
</evidence>
<keyword evidence="15 20" id="KW-0472">Membrane</keyword>
<keyword evidence="7" id="KW-0808">Transferase</keyword>
<evidence type="ECO:0000256" key="6">
    <source>
        <dbReference type="ARBA" id="ARBA00022527"/>
    </source>
</evidence>
<gene>
    <name evidence="23" type="ORF">SSX86_006570</name>
</gene>
<sequence length="674" mass="75244">MVSSTTHLITSFLLFSIPFAVSLTFNLTNISPQNLNREIVIDGNGANITPGEIQLTPNMSSQVGRATYSTPLHLWDRGSGELANFTTNFTFVIDSNESQNYGDGFTFFFAQNNSEIDPGGSMGLPVKETVINTTTQFVAVEFDTYWNPFWDPLTPENRSVGDHVGISISSLSSVRYQKWSSNLPEGRVCQAWIKYDSYSKNLSVSYTGFQNNTAFRQDGLHYIVDLRQVLPEQVMFGFSAATGSFYQNSKVTSWTFDSSNLPDDKKDEAPSKPIPSPSPAIGGTNINVSLVVGLVVAILVTITVLGGIGFVLWWKKKKKIIEKEVEEIGNDVDLNNEYQMGAGPKGFSYRELANSTDDFAENMKLGEGGFGGVYKGFLEESNTFIAVKRVSKSSKQGITEYASEVRIISRLRHRNLVQLMGWCHEKGNLLLVYHYMENGSLDSHLFKEKSLLSWGTRYKIAHGLASALLYLHEEWEQCILHRDIKSSNVMLDSNFNAKLGDFGLAKLVDHEKGAQTTKLAGTIGYMAPECVVTGKATKESDVFSFGVVMLEIACGRKPIEYKAKENQVWLLEWIWELYGVGTLLEAVDPRLGPNFNEEEIKNLMIIALWCVHPDSQVRPSMRQVIQVLNRGASLPKLPSNMAISTYWNPSIVENHLENMVSNRDSSNKSLFYGR</sequence>
<evidence type="ECO:0000256" key="18">
    <source>
        <dbReference type="PROSITE-ProRule" id="PRU10141"/>
    </source>
</evidence>
<evidence type="ECO:0000256" key="5">
    <source>
        <dbReference type="ARBA" id="ARBA00022475"/>
    </source>
</evidence>
<dbReference type="InterPro" id="IPR019825">
    <property type="entry name" value="Lectin_legB_Mn/Ca_BS"/>
</dbReference>
<evidence type="ECO:0000256" key="8">
    <source>
        <dbReference type="ARBA" id="ARBA00022692"/>
    </source>
</evidence>
<dbReference type="InterPro" id="IPR017441">
    <property type="entry name" value="Protein_kinase_ATP_BS"/>
</dbReference>
<dbReference type="CDD" id="cd06899">
    <property type="entry name" value="lectin_legume_LecRK_Arcelin_ConA"/>
    <property type="match status" value="1"/>
</dbReference>
<feature type="region of interest" description="Disordered" evidence="19">
    <location>
        <begin position="257"/>
        <end position="278"/>
    </location>
</feature>
<keyword evidence="24" id="KW-1185">Reference proteome</keyword>
<evidence type="ECO:0000256" key="14">
    <source>
        <dbReference type="ARBA" id="ARBA00022989"/>
    </source>
</evidence>
<dbReference type="InterPro" id="IPR008271">
    <property type="entry name" value="Ser/Thr_kinase_AS"/>
</dbReference>
<dbReference type="Pfam" id="PF00139">
    <property type="entry name" value="Lectin_legB"/>
    <property type="match status" value="1"/>
</dbReference>
<dbReference type="PANTHER" id="PTHR27007">
    <property type="match status" value="1"/>
</dbReference>
<feature type="signal peptide" evidence="21">
    <location>
        <begin position="1"/>
        <end position="22"/>
    </location>
</feature>
<evidence type="ECO:0000256" key="10">
    <source>
        <dbReference type="ARBA" id="ARBA00022734"/>
    </source>
</evidence>
<dbReference type="AlphaFoldDB" id="A0AAP0DF17"/>
<dbReference type="InterPro" id="IPR013320">
    <property type="entry name" value="ConA-like_dom_sf"/>
</dbReference>
<evidence type="ECO:0000256" key="16">
    <source>
        <dbReference type="ARBA" id="ARBA00023170"/>
    </source>
</evidence>
<evidence type="ECO:0000256" key="12">
    <source>
        <dbReference type="ARBA" id="ARBA00022777"/>
    </source>
</evidence>
<dbReference type="Gene3D" id="1.10.510.10">
    <property type="entry name" value="Transferase(Phosphotransferase) domain 1"/>
    <property type="match status" value="1"/>
</dbReference>
<keyword evidence="6" id="KW-0723">Serine/threonine-protein kinase</keyword>
<feature type="transmembrane region" description="Helical" evidence="20">
    <location>
        <begin position="288"/>
        <end position="314"/>
    </location>
</feature>
<evidence type="ECO:0000256" key="17">
    <source>
        <dbReference type="ARBA" id="ARBA00023180"/>
    </source>
</evidence>
<dbReference type="PROSITE" id="PS00108">
    <property type="entry name" value="PROTEIN_KINASE_ST"/>
    <property type="match status" value="1"/>
</dbReference>
<proteinExistence type="inferred from homology"/>
<dbReference type="GO" id="GO:0004674">
    <property type="term" value="F:protein serine/threonine kinase activity"/>
    <property type="evidence" value="ECO:0007669"/>
    <property type="project" value="UniProtKB-KW"/>
</dbReference>
<name>A0AAP0DF17_9ASTR</name>
<feature type="chain" id="PRO_5042948292" description="non-specific serine/threonine protein kinase" evidence="21">
    <location>
        <begin position="23"/>
        <end position="674"/>
    </location>
</feature>
<dbReference type="GO" id="GO:0030246">
    <property type="term" value="F:carbohydrate binding"/>
    <property type="evidence" value="ECO:0007669"/>
    <property type="project" value="UniProtKB-KW"/>
</dbReference>
<dbReference type="InterPro" id="IPR050528">
    <property type="entry name" value="L-type_Lectin-RKs"/>
</dbReference>